<evidence type="ECO:0000256" key="5">
    <source>
        <dbReference type="ARBA" id="ARBA00022614"/>
    </source>
</evidence>
<feature type="domain" description="MCM C-terminal AAA(+) ATPase" evidence="17">
    <location>
        <begin position="646"/>
        <end position="687"/>
    </location>
</feature>
<dbReference type="PANTHER" id="PTHR48052">
    <property type="entry name" value="UNNAMED PRODUCT"/>
    <property type="match status" value="1"/>
</dbReference>
<dbReference type="InterPro" id="IPR027417">
    <property type="entry name" value="P-loop_NTPase"/>
</dbReference>
<feature type="region of interest" description="Disordered" evidence="15">
    <location>
        <begin position="694"/>
        <end position="714"/>
    </location>
</feature>
<accession>A0A5C7GV79</accession>
<sequence>MVLVSSTSTVLLILWPIICVVAASELSAIQLERESLLNTGWWNTSSTLTSDHCNWTGIACNVQGSINGIDLNNHGIEGTLNKFNSSRFPNLEFLKLGSNHLNGSLQLQVGDLPKLYYLDLSRNQLTAGVILQEIGSMKNLVELHLGGNQFFEPIPSTLGGLTNLKIMDLSSSSIYGSIPSTLGNLTNLRLLNLSFNNFYGPIPSSLGHLTNLRILDLSSTFNYRVGSIPSTLGNLTQLSTLDSRNQINGSIPYEFGNLKHLFVVDLSDNKLDGPIPASLGHLTNLSILDLSYNSLIGPIPASLGHLTNLSILDLRYNSLIGPIPASLGHLTKLNTLGLSKNQISGSIPYEFGNLKHLPHLDLSYNKLNGTIPTTLANLTKLTSLSLEFNKLEELAYTMVVTEKCDVYSFGVVVLETLMGSHPGQLLSSLDQNIMLIDVLDKRLSPPKDQTIVQDIVVASSLAFACLSSKPKSRPMMKHVSQEFLIRKTRVSKPFHEISITELKNQEMCFVDEIDDVYGEAAVGQGENGLRVWSLKELYSESGSKDGTVPFKEYVMGVSALMCLVGDEGEWKWIGVKEALSWQAHRDPVLSLCISSYEGENTGDFPRLQIQFRLVCDGRRDTNIRNRKEDADEYDRLKFTMYLHIWKVSSAAGWTATVAKELDTGEFCIEAGVLMLADNGICCIDEFDDGSGCNSRSHGTANDKHFKSRDTRNIE</sequence>
<dbReference type="SMART" id="SM00369">
    <property type="entry name" value="LRR_TYP"/>
    <property type="match status" value="7"/>
</dbReference>
<keyword evidence="4" id="KW-1003">Cell membrane</keyword>
<keyword evidence="14" id="KW-0325">Glycoprotein</keyword>
<feature type="chain" id="PRO_5023102159" description="DNA helicase" evidence="16">
    <location>
        <begin position="23"/>
        <end position="714"/>
    </location>
</feature>
<dbReference type="Pfam" id="PF23598">
    <property type="entry name" value="LRR_14"/>
    <property type="match status" value="2"/>
</dbReference>
<evidence type="ECO:0000256" key="9">
    <source>
        <dbReference type="ARBA" id="ARBA00022741"/>
    </source>
</evidence>
<feature type="compositionally biased region" description="Basic and acidic residues" evidence="15">
    <location>
        <begin position="700"/>
        <end position="714"/>
    </location>
</feature>
<evidence type="ECO:0000256" key="6">
    <source>
        <dbReference type="ARBA" id="ARBA00022692"/>
    </source>
</evidence>
<feature type="signal peptide" evidence="16">
    <location>
        <begin position="1"/>
        <end position="22"/>
    </location>
</feature>
<keyword evidence="8" id="KW-0677">Repeat</keyword>
<gene>
    <name evidence="18" type="ORF">EZV62_027713</name>
</gene>
<dbReference type="PROSITE" id="PS00847">
    <property type="entry name" value="MCM_1"/>
    <property type="match status" value="1"/>
</dbReference>
<keyword evidence="13" id="KW-0675">Receptor</keyword>
<comment type="caution">
    <text evidence="18">The sequence shown here is derived from an EMBL/GenBank/DDBJ whole genome shotgun (WGS) entry which is preliminary data.</text>
</comment>
<evidence type="ECO:0000256" key="2">
    <source>
        <dbReference type="ARBA" id="ARBA00009592"/>
    </source>
</evidence>
<dbReference type="InterPro" id="IPR018525">
    <property type="entry name" value="MCM_CS"/>
</dbReference>
<dbReference type="PRINTS" id="PR00019">
    <property type="entry name" value="LEURICHRPT"/>
</dbReference>
<evidence type="ECO:0000256" key="11">
    <source>
        <dbReference type="ARBA" id="ARBA00022989"/>
    </source>
</evidence>
<dbReference type="Gene3D" id="3.80.10.10">
    <property type="entry name" value="Ribonuclease Inhibitor"/>
    <property type="match status" value="3"/>
</dbReference>
<evidence type="ECO:0000256" key="13">
    <source>
        <dbReference type="ARBA" id="ARBA00023170"/>
    </source>
</evidence>
<dbReference type="SUPFAM" id="SSF56112">
    <property type="entry name" value="Protein kinase-like (PK-like)"/>
    <property type="match status" value="1"/>
</dbReference>
<dbReference type="EC" id="3.6.4.12" evidence="3"/>
<dbReference type="GO" id="GO:0009653">
    <property type="term" value="P:anatomical structure morphogenesis"/>
    <property type="evidence" value="ECO:0007669"/>
    <property type="project" value="UniProtKB-ARBA"/>
</dbReference>
<dbReference type="GO" id="GO:0005886">
    <property type="term" value="C:plasma membrane"/>
    <property type="evidence" value="ECO:0007669"/>
    <property type="project" value="UniProtKB-SubCell"/>
</dbReference>
<evidence type="ECO:0000256" key="12">
    <source>
        <dbReference type="ARBA" id="ARBA00023136"/>
    </source>
</evidence>
<keyword evidence="12" id="KW-0472">Membrane</keyword>
<evidence type="ECO:0000313" key="18">
    <source>
        <dbReference type="EMBL" id="TXG48419.1"/>
    </source>
</evidence>
<comment type="subcellular location">
    <subcellularLocation>
        <location evidence="1">Cell membrane</location>
        <topology evidence="1">Single-pass type I membrane protein</topology>
    </subcellularLocation>
</comment>
<dbReference type="InterPro" id="IPR001208">
    <property type="entry name" value="MCM_dom"/>
</dbReference>
<dbReference type="InterPro" id="IPR003591">
    <property type="entry name" value="Leu-rich_rpt_typical-subtyp"/>
</dbReference>
<dbReference type="GO" id="GO:0004674">
    <property type="term" value="F:protein serine/threonine kinase activity"/>
    <property type="evidence" value="ECO:0007669"/>
    <property type="project" value="UniProtKB-EC"/>
</dbReference>
<dbReference type="FunFam" id="3.80.10.10:FF:000400">
    <property type="entry name" value="Nuclear pore complex protein NUP107"/>
    <property type="match status" value="1"/>
</dbReference>
<keyword evidence="5" id="KW-0433">Leucine-rich repeat</keyword>
<dbReference type="Gene3D" id="3.40.50.300">
    <property type="entry name" value="P-loop containing nucleotide triphosphate hydrolases"/>
    <property type="match status" value="1"/>
</dbReference>
<dbReference type="GO" id="GO:0099402">
    <property type="term" value="P:plant organ development"/>
    <property type="evidence" value="ECO:0007669"/>
    <property type="project" value="UniProtKB-ARBA"/>
</dbReference>
<comment type="similarity">
    <text evidence="2">Belongs to the RLP family.</text>
</comment>
<evidence type="ECO:0000256" key="3">
    <source>
        <dbReference type="ARBA" id="ARBA00012551"/>
    </source>
</evidence>
<keyword evidence="19" id="KW-1185">Reference proteome</keyword>
<dbReference type="FunFam" id="3.80.10.10:FF:000095">
    <property type="entry name" value="LRR receptor-like serine/threonine-protein kinase GSO1"/>
    <property type="match status" value="1"/>
</dbReference>
<dbReference type="EMBL" id="VAHF01000013">
    <property type="protein sequence ID" value="TXG48419.1"/>
    <property type="molecule type" value="Genomic_DNA"/>
</dbReference>
<dbReference type="InterPro" id="IPR011009">
    <property type="entry name" value="Kinase-like_dom_sf"/>
</dbReference>
<evidence type="ECO:0000256" key="4">
    <source>
        <dbReference type="ARBA" id="ARBA00022475"/>
    </source>
</evidence>
<dbReference type="SUPFAM" id="SSF52058">
    <property type="entry name" value="L domain-like"/>
    <property type="match status" value="1"/>
</dbReference>
<dbReference type="PROSITE" id="PS50051">
    <property type="entry name" value="MCM_2"/>
    <property type="match status" value="1"/>
</dbReference>
<dbReference type="AlphaFoldDB" id="A0A5C7GV79"/>
<evidence type="ECO:0000259" key="17">
    <source>
        <dbReference type="PROSITE" id="PS50051"/>
    </source>
</evidence>
<keyword evidence="7 16" id="KW-0732">Signal</keyword>
<evidence type="ECO:0000256" key="16">
    <source>
        <dbReference type="SAM" id="SignalP"/>
    </source>
</evidence>
<protein>
    <recommendedName>
        <fullName evidence="3">DNA helicase</fullName>
        <ecNumber evidence="3">3.6.4.12</ecNumber>
    </recommendedName>
</protein>
<keyword evidence="9" id="KW-0547">Nucleotide-binding</keyword>
<dbReference type="OrthoDB" id="676979at2759"/>
<dbReference type="Gene3D" id="1.10.510.10">
    <property type="entry name" value="Transferase(Phosphotransferase) domain 1"/>
    <property type="match status" value="1"/>
</dbReference>
<name>A0A5C7GV79_9ROSI</name>
<dbReference type="InterPro" id="IPR055414">
    <property type="entry name" value="LRR_R13L4/SHOC2-like"/>
</dbReference>
<evidence type="ECO:0000256" key="14">
    <source>
        <dbReference type="ARBA" id="ARBA00023180"/>
    </source>
</evidence>
<dbReference type="Pfam" id="PF00493">
    <property type="entry name" value="MCM"/>
    <property type="match status" value="1"/>
</dbReference>
<organism evidence="18 19">
    <name type="scientific">Acer yangbiense</name>
    <dbReference type="NCBI Taxonomy" id="1000413"/>
    <lineage>
        <taxon>Eukaryota</taxon>
        <taxon>Viridiplantae</taxon>
        <taxon>Streptophyta</taxon>
        <taxon>Embryophyta</taxon>
        <taxon>Tracheophyta</taxon>
        <taxon>Spermatophyta</taxon>
        <taxon>Magnoliopsida</taxon>
        <taxon>eudicotyledons</taxon>
        <taxon>Gunneridae</taxon>
        <taxon>Pentapetalae</taxon>
        <taxon>rosids</taxon>
        <taxon>malvids</taxon>
        <taxon>Sapindales</taxon>
        <taxon>Sapindaceae</taxon>
        <taxon>Hippocastanoideae</taxon>
        <taxon>Acereae</taxon>
        <taxon>Acer</taxon>
    </lineage>
</organism>
<proteinExistence type="inferred from homology"/>
<dbReference type="PANTHER" id="PTHR48052:SF8">
    <property type="entry name" value="LRR RECEPTOR-LIKE SERINE_THREONINE-PROTEIN KINASE FLS2"/>
    <property type="match status" value="1"/>
</dbReference>
<evidence type="ECO:0000313" key="19">
    <source>
        <dbReference type="Proteomes" id="UP000323000"/>
    </source>
</evidence>
<evidence type="ECO:0000256" key="7">
    <source>
        <dbReference type="ARBA" id="ARBA00022729"/>
    </source>
</evidence>
<dbReference type="GO" id="GO:0003677">
    <property type="term" value="F:DNA binding"/>
    <property type="evidence" value="ECO:0007669"/>
    <property type="project" value="InterPro"/>
</dbReference>
<evidence type="ECO:0000256" key="15">
    <source>
        <dbReference type="SAM" id="MobiDB-lite"/>
    </source>
</evidence>
<keyword evidence="11" id="KW-1133">Transmembrane helix</keyword>
<keyword evidence="6" id="KW-0812">Transmembrane</keyword>
<dbReference type="InterPro" id="IPR032675">
    <property type="entry name" value="LRR_dom_sf"/>
</dbReference>
<dbReference type="GO" id="GO:0005524">
    <property type="term" value="F:ATP binding"/>
    <property type="evidence" value="ECO:0007669"/>
    <property type="project" value="UniProtKB-KW"/>
</dbReference>
<evidence type="ECO:0000256" key="1">
    <source>
        <dbReference type="ARBA" id="ARBA00004251"/>
    </source>
</evidence>
<evidence type="ECO:0000256" key="8">
    <source>
        <dbReference type="ARBA" id="ARBA00022737"/>
    </source>
</evidence>
<dbReference type="GO" id="GO:0006260">
    <property type="term" value="P:DNA replication"/>
    <property type="evidence" value="ECO:0007669"/>
    <property type="project" value="InterPro"/>
</dbReference>
<keyword evidence="10" id="KW-0067">ATP-binding</keyword>
<reference evidence="19" key="1">
    <citation type="journal article" date="2019" name="Gigascience">
        <title>De novo genome assembly of the endangered Acer yangbiense, a plant species with extremely small populations endemic to Yunnan Province, China.</title>
        <authorList>
            <person name="Yang J."/>
            <person name="Wariss H.M."/>
            <person name="Tao L."/>
            <person name="Zhang R."/>
            <person name="Yun Q."/>
            <person name="Hollingsworth P."/>
            <person name="Dao Z."/>
            <person name="Luo G."/>
            <person name="Guo H."/>
            <person name="Ma Y."/>
            <person name="Sun W."/>
        </authorList>
    </citation>
    <scope>NUCLEOTIDE SEQUENCE [LARGE SCALE GENOMIC DNA]</scope>
    <source>
        <strain evidence="19">cv. Malutang</strain>
    </source>
</reference>
<evidence type="ECO:0000256" key="10">
    <source>
        <dbReference type="ARBA" id="ARBA00022840"/>
    </source>
</evidence>
<dbReference type="GO" id="GO:0000347">
    <property type="term" value="C:THO complex"/>
    <property type="evidence" value="ECO:0007669"/>
    <property type="project" value="UniProtKB-ARBA"/>
</dbReference>
<dbReference type="Proteomes" id="UP000323000">
    <property type="component" value="Chromosome 13"/>
</dbReference>